<reference evidence="3 7" key="2">
    <citation type="submission" date="2017-11" db="EMBL/GenBank/DDBJ databases">
        <authorList>
            <person name="Founou R.C."/>
            <person name="Founou L."/>
            <person name="Allam M."/>
            <person name="Ismail A."/>
            <person name="Essack S.Y."/>
        </authorList>
    </citation>
    <scope>NUCLEOTIDE SEQUENCE [LARGE SCALE GENOMIC DNA]</scope>
    <source>
        <strain evidence="3 7">G703N2B1</strain>
    </source>
</reference>
<dbReference type="RefSeq" id="WP_000505962.1">
    <property type="nucleotide sequence ID" value="NZ_AP017891.1"/>
</dbReference>
<dbReference type="AlphaFoldDB" id="A0A0D1HM63"/>
<dbReference type="KEGG" id="sams:NI36_05190"/>
<reference evidence="5 8" key="3">
    <citation type="submission" date="2018-06" db="EMBL/GenBank/DDBJ databases">
        <authorList>
            <consortium name="Pathogen Informatics"/>
            <person name="Doyle S."/>
        </authorList>
    </citation>
    <scope>NUCLEOTIDE SEQUENCE [LARGE SCALE GENOMIC DNA]</scope>
    <source>
        <strain evidence="5 8">NCTC6133</strain>
    </source>
</reference>
<evidence type="ECO:0000313" key="4">
    <source>
        <dbReference type="EMBL" id="QJR07189.1"/>
    </source>
</evidence>
<evidence type="ECO:0000313" key="3">
    <source>
        <dbReference type="EMBL" id="PPJ75224.1"/>
    </source>
</evidence>
<accession>A0A2S6D6Y2</accession>
<organism evidence="5 8">
    <name type="scientific">Staphylococcus aureus</name>
    <dbReference type="NCBI Taxonomy" id="1280"/>
    <lineage>
        <taxon>Bacteria</taxon>
        <taxon>Bacillati</taxon>
        <taxon>Bacillota</taxon>
        <taxon>Bacilli</taxon>
        <taxon>Bacillales</taxon>
        <taxon>Staphylococcaceae</taxon>
        <taxon>Staphylococcus</taxon>
    </lineage>
</organism>
<gene>
    <name evidence="3" type="ORF">CV021_05900</name>
    <name evidence="2" type="ORF">GAY54_09740</name>
    <name evidence="4" type="ORF">HH313_001027</name>
    <name evidence="5" type="ORF">NCTC6133_01298</name>
    <name evidence="1" type="ORF">QU38_05660</name>
</gene>
<evidence type="ECO:0000313" key="9">
    <source>
        <dbReference type="Proteomes" id="UP000463077"/>
    </source>
</evidence>
<evidence type="ECO:0000313" key="7">
    <source>
        <dbReference type="Proteomes" id="UP000238775"/>
    </source>
</evidence>
<evidence type="ECO:0000313" key="6">
    <source>
        <dbReference type="Proteomes" id="UP000032274"/>
    </source>
</evidence>
<dbReference type="EMBL" id="WFHO01000017">
    <property type="protein sequence ID" value="MUG52836.1"/>
    <property type="molecule type" value="Genomic_DNA"/>
</dbReference>
<dbReference type="Proteomes" id="UP000463077">
    <property type="component" value="Unassembled WGS sequence"/>
</dbReference>
<sequence length="180" mass="20091">MGFKNNLTSNLTNKIGNSVFKIENINEKGAMPTTIKELNERRQRAEAIVKRKSLMSSTMSVVPIPGLDFGVDLKLMKDIIEDVNKIYGLDHKQVNSLGDDVKERVMSAAAIQGSQFIGKRISSAFLKIVIRDVAKRTAAKQTKWFPVVGQAVSASISYYFMNKIGKDHIQKCENVIKNVM</sequence>
<accession>A0A0D1HM63</accession>
<reference evidence="2 9" key="4">
    <citation type="journal article" date="2019" name="Int. J. Infect. Dis.">
        <title>Characterization of a community-acquired methicillin-resistant sequence type 338 Staphylococcus aureus strain containing a staphylococcal cassette chromosome mec type VT.</title>
        <authorList>
            <person name="Chen Y."/>
            <person name="Hong J."/>
            <person name="Chen Y."/>
            <person name="Wang H."/>
            <person name="Yu Y."/>
            <person name="Qu T."/>
        </authorList>
    </citation>
    <scope>NUCLEOTIDE SEQUENCE [LARGE SCALE GENOMIC DNA]</scope>
    <source>
        <strain evidence="2 9">LJ05</strain>
    </source>
</reference>
<evidence type="ECO:0000313" key="2">
    <source>
        <dbReference type="EMBL" id="MUG52836.1"/>
    </source>
</evidence>
<proteinExistence type="predicted"/>
<dbReference type="Proteomes" id="UP000255091">
    <property type="component" value="Unassembled WGS sequence"/>
</dbReference>
<dbReference type="EMBL" id="PGWZ01000343">
    <property type="protein sequence ID" value="PPJ75224.1"/>
    <property type="molecule type" value="Genomic_DNA"/>
</dbReference>
<name>A0A0D1HM63_STAAU</name>
<dbReference type="Proteomes" id="UP000502818">
    <property type="component" value="Chromosome"/>
</dbReference>
<reference evidence="1 6" key="1">
    <citation type="submission" date="2015-01" db="EMBL/GenBank/DDBJ databases">
        <title>Characterization of Swiss Staphylococcus aureus strains involved in food poisoning.</title>
        <authorList>
            <person name="Crovadore J."/>
            <person name="Chablais R."/>
            <person name="Tonacini J."/>
            <person name="Schnyder B."/>
            <person name="Lefort F."/>
        </authorList>
    </citation>
    <scope>NUCLEOTIDE SEQUENCE [LARGE SCALE GENOMIC DNA]</scope>
    <source>
        <strain evidence="1 6">SA-120</strain>
    </source>
</reference>
<evidence type="ECO:0000313" key="8">
    <source>
        <dbReference type="Proteomes" id="UP000255091"/>
    </source>
</evidence>
<evidence type="ECO:0000313" key="5">
    <source>
        <dbReference type="EMBL" id="SUK40347.1"/>
    </source>
</evidence>
<dbReference type="EMBL" id="JXIG01000623">
    <property type="protein sequence ID" value="KIT97357.1"/>
    <property type="molecule type" value="Genomic_DNA"/>
</dbReference>
<protein>
    <submittedName>
        <fullName evidence="2">DUF697 domain-containing protein</fullName>
    </submittedName>
    <submittedName>
        <fullName evidence="5">Radical activating enzyme protein</fullName>
    </submittedName>
</protein>
<dbReference type="Proteomes" id="UP000238775">
    <property type="component" value="Unassembled WGS sequence"/>
</dbReference>
<dbReference type="Proteomes" id="UP000032274">
    <property type="component" value="Unassembled WGS sequence"/>
</dbReference>
<dbReference type="EMBL" id="UHAP01000001">
    <property type="protein sequence ID" value="SUK40347.1"/>
    <property type="molecule type" value="Genomic_DNA"/>
</dbReference>
<reference evidence="4 10" key="5">
    <citation type="submission" date="2020-04" db="EMBL/GenBank/DDBJ databases">
        <authorList>
            <person name="Kim J.-M."/>
            <person name="Chung S.H."/>
            <person name="Kim I."/>
            <person name="Kim J.-S."/>
        </authorList>
    </citation>
    <scope>NUCLEOTIDE SEQUENCE [LARGE SCALE GENOMIC DNA]</scope>
    <source>
        <strain evidence="4">HL20709</strain>
    </source>
</reference>
<evidence type="ECO:0000313" key="10">
    <source>
        <dbReference type="Proteomes" id="UP000502818"/>
    </source>
</evidence>
<evidence type="ECO:0000313" key="1">
    <source>
        <dbReference type="EMBL" id="KIT97357.1"/>
    </source>
</evidence>
<dbReference type="EMBL" id="CP053070">
    <property type="protein sequence ID" value="QJR07189.1"/>
    <property type="molecule type" value="Genomic_DNA"/>
</dbReference>